<protein>
    <submittedName>
        <fullName evidence="3">Uncharacterized protein</fullName>
    </submittedName>
</protein>
<evidence type="ECO:0000313" key="4">
    <source>
        <dbReference type="Proteomes" id="UP001326199"/>
    </source>
</evidence>
<dbReference type="Proteomes" id="UP001326199">
    <property type="component" value="Unassembled WGS sequence"/>
</dbReference>
<name>A0ABR0I2F6_9PEZI</name>
<proteinExistence type="predicted"/>
<keyword evidence="4" id="KW-1185">Reference proteome</keyword>
<feature type="transmembrane region" description="Helical" evidence="2">
    <location>
        <begin position="72"/>
        <end position="92"/>
    </location>
</feature>
<keyword evidence="2" id="KW-1133">Transmembrane helix</keyword>
<feature type="compositionally biased region" description="Low complexity" evidence="1">
    <location>
        <begin position="182"/>
        <end position="197"/>
    </location>
</feature>
<gene>
    <name evidence="3" type="ORF">QC763_119470</name>
</gene>
<evidence type="ECO:0000256" key="1">
    <source>
        <dbReference type="SAM" id="MobiDB-lite"/>
    </source>
</evidence>
<comment type="caution">
    <text evidence="3">The sequence shown here is derived from an EMBL/GenBank/DDBJ whole genome shotgun (WGS) entry which is preliminary data.</text>
</comment>
<organism evidence="3 4">
    <name type="scientific">Podospora pseudopauciseta</name>
    <dbReference type="NCBI Taxonomy" id="2093780"/>
    <lineage>
        <taxon>Eukaryota</taxon>
        <taxon>Fungi</taxon>
        <taxon>Dikarya</taxon>
        <taxon>Ascomycota</taxon>
        <taxon>Pezizomycotina</taxon>
        <taxon>Sordariomycetes</taxon>
        <taxon>Sordariomycetidae</taxon>
        <taxon>Sordariales</taxon>
        <taxon>Podosporaceae</taxon>
        <taxon>Podospora</taxon>
    </lineage>
</organism>
<dbReference type="EMBL" id="JAFFHB010000001">
    <property type="protein sequence ID" value="KAK4674321.1"/>
    <property type="molecule type" value="Genomic_DNA"/>
</dbReference>
<keyword evidence="2" id="KW-0472">Membrane</keyword>
<sequence length="197" mass="21371">MRRILTPWTTPTLGVDAWQPFAIHPYAIPGPKMPDYIGSPGGDHADFNQSSNAIQDKLGGTGNIVNITAAEIAVIVITVTLVLLALVGVFYCRILQARRDLDIENKAKERAAGPALGDSIELVRTKRASGSSCDTISIKNRDEIGEPSSSKGKTPAAMESNQEPKLPLRHYIHWKNPDPKGQTKQQEEGSSSSQPPY</sequence>
<feature type="region of interest" description="Disordered" evidence="1">
    <location>
        <begin position="131"/>
        <end position="197"/>
    </location>
</feature>
<evidence type="ECO:0000313" key="3">
    <source>
        <dbReference type="EMBL" id="KAK4674321.1"/>
    </source>
</evidence>
<evidence type="ECO:0000256" key="2">
    <source>
        <dbReference type="SAM" id="Phobius"/>
    </source>
</evidence>
<reference evidence="3 4" key="1">
    <citation type="journal article" date="2023" name="bioRxiv">
        <title>High-quality genome assemblies of four members of thePodospora anserinaspecies complex.</title>
        <authorList>
            <person name="Ament-Velasquez S.L."/>
            <person name="Vogan A.A."/>
            <person name="Wallerman O."/>
            <person name="Hartmann F."/>
            <person name="Gautier V."/>
            <person name="Silar P."/>
            <person name="Giraud T."/>
            <person name="Johannesson H."/>
        </authorList>
    </citation>
    <scope>NUCLEOTIDE SEQUENCE [LARGE SCALE GENOMIC DNA]</scope>
    <source>
        <strain evidence="3 4">CBS 411.78</strain>
    </source>
</reference>
<keyword evidence="2" id="KW-0812">Transmembrane</keyword>
<accession>A0ABR0I2F6</accession>
<dbReference type="GeneID" id="87928878"/>
<dbReference type="RefSeq" id="XP_062771643.1">
    <property type="nucleotide sequence ID" value="XM_062908535.1"/>
</dbReference>